<dbReference type="SMART" id="SM01362">
    <property type="entry name" value="DUF663"/>
    <property type="match status" value="1"/>
</dbReference>
<dbReference type="GO" id="GO:0034511">
    <property type="term" value="F:U3 snoRNA binding"/>
    <property type="evidence" value="ECO:0007669"/>
    <property type="project" value="TreeGrafter"/>
</dbReference>
<evidence type="ECO:0000256" key="3">
    <source>
        <dbReference type="SAM" id="MobiDB-lite"/>
    </source>
</evidence>
<dbReference type="Proteomes" id="UP000031668">
    <property type="component" value="Unassembled WGS sequence"/>
</dbReference>
<accession>A0A0C2INW8</accession>
<gene>
    <name evidence="5" type="ORF">RF11_11234</name>
</gene>
<protein>
    <recommendedName>
        <fullName evidence="2">Pre-rRNA-processing protein TSR1 homolog</fullName>
    </recommendedName>
</protein>
<dbReference type="GO" id="GO:0003924">
    <property type="term" value="F:GTPase activity"/>
    <property type="evidence" value="ECO:0007669"/>
    <property type="project" value="TreeGrafter"/>
</dbReference>
<dbReference type="GO" id="GO:0005525">
    <property type="term" value="F:GTP binding"/>
    <property type="evidence" value="ECO:0007669"/>
    <property type="project" value="TreeGrafter"/>
</dbReference>
<evidence type="ECO:0000256" key="2">
    <source>
        <dbReference type="ARBA" id="ARBA00040070"/>
    </source>
</evidence>
<dbReference type="PANTHER" id="PTHR12858:SF1">
    <property type="entry name" value="PRE-RRNA-PROCESSING PROTEIN TSR1 HOMOLOG"/>
    <property type="match status" value="1"/>
</dbReference>
<dbReference type="InterPro" id="IPR007034">
    <property type="entry name" value="BMS1_TSR1_C"/>
</dbReference>
<dbReference type="EMBL" id="JWZT01003288">
    <property type="protein sequence ID" value="KII67179.1"/>
    <property type="molecule type" value="Genomic_DNA"/>
</dbReference>
<comment type="function">
    <text evidence="1">Required during maturation of the 40S ribosomal subunit in the nucleolus.</text>
</comment>
<feature type="domain" description="Ribosome biogenesis protein BMS1/TSR1 C-terminal" evidence="4">
    <location>
        <begin position="5"/>
        <end position="269"/>
    </location>
</feature>
<sequence>MSDSEVNDADESEGFDCSDSEESECEKYDTSNYFTSLQECLFYGQLCDNPNHRKIIQLQNYKAAFNRAIEYKEDDAVEAGQYVKIFIQNIPEFIYEYFWKFVGRLILYRLHPFEDQLSVVHYLIHKKDYTPDIFSNVIECVSGEAQVVVSLVGYLTFPNAEVTLFSQSSDGELTYIGGGHVLPISKRLLVNELVLTGSIRRAFKKTTIVKGIFHSREEASRFKEIEIFTENGGKGHMIKPIGTHGTIKCHFTLTTNKSQTVYGKLYKPQPLICDIETKVYLPSQHLL</sequence>
<comment type="caution">
    <text evidence="5">The sequence shown here is derived from an EMBL/GenBank/DDBJ whole genome shotgun (WGS) entry which is preliminary data.</text>
</comment>
<dbReference type="GO" id="GO:0000462">
    <property type="term" value="P:maturation of SSU-rRNA from tricistronic rRNA transcript (SSU-rRNA, 5.8S rRNA, LSU-rRNA)"/>
    <property type="evidence" value="ECO:0007669"/>
    <property type="project" value="TreeGrafter"/>
</dbReference>
<reference evidence="5 6" key="1">
    <citation type="journal article" date="2014" name="Genome Biol. Evol.">
        <title>The genome of the myxosporean Thelohanellus kitauei shows adaptations to nutrient acquisition within its fish host.</title>
        <authorList>
            <person name="Yang Y."/>
            <person name="Xiong J."/>
            <person name="Zhou Z."/>
            <person name="Huo F."/>
            <person name="Miao W."/>
            <person name="Ran C."/>
            <person name="Liu Y."/>
            <person name="Zhang J."/>
            <person name="Feng J."/>
            <person name="Wang M."/>
            <person name="Wang M."/>
            <person name="Wang L."/>
            <person name="Yao B."/>
        </authorList>
    </citation>
    <scope>NUCLEOTIDE SEQUENCE [LARGE SCALE GENOMIC DNA]</scope>
    <source>
        <strain evidence="5">Wuqing</strain>
    </source>
</reference>
<organism evidence="5 6">
    <name type="scientific">Thelohanellus kitauei</name>
    <name type="common">Myxosporean</name>
    <dbReference type="NCBI Taxonomy" id="669202"/>
    <lineage>
        <taxon>Eukaryota</taxon>
        <taxon>Metazoa</taxon>
        <taxon>Cnidaria</taxon>
        <taxon>Myxozoa</taxon>
        <taxon>Myxosporea</taxon>
        <taxon>Bivalvulida</taxon>
        <taxon>Platysporina</taxon>
        <taxon>Myxobolidae</taxon>
        <taxon>Thelohanellus</taxon>
    </lineage>
</organism>
<name>A0A0C2INW8_THEKT</name>
<dbReference type="PANTHER" id="PTHR12858">
    <property type="entry name" value="RIBOSOME BIOGENESIS PROTEIN"/>
    <property type="match status" value="1"/>
</dbReference>
<dbReference type="OrthoDB" id="119302at2759"/>
<feature type="region of interest" description="Disordered" evidence="3">
    <location>
        <begin position="1"/>
        <end position="21"/>
    </location>
</feature>
<dbReference type="AlphaFoldDB" id="A0A0C2INW8"/>
<evidence type="ECO:0000313" key="5">
    <source>
        <dbReference type="EMBL" id="KII67179.1"/>
    </source>
</evidence>
<keyword evidence="6" id="KW-1185">Reference proteome</keyword>
<dbReference type="Pfam" id="PF04950">
    <property type="entry name" value="RIBIOP_C"/>
    <property type="match status" value="2"/>
</dbReference>
<evidence type="ECO:0000256" key="1">
    <source>
        <dbReference type="ARBA" id="ARBA00037087"/>
    </source>
</evidence>
<dbReference type="GO" id="GO:0030688">
    <property type="term" value="C:preribosome, small subunit precursor"/>
    <property type="evidence" value="ECO:0007669"/>
    <property type="project" value="TreeGrafter"/>
</dbReference>
<dbReference type="InterPro" id="IPR039761">
    <property type="entry name" value="Bms1/Tsr1"/>
</dbReference>
<evidence type="ECO:0000259" key="4">
    <source>
        <dbReference type="SMART" id="SM01362"/>
    </source>
</evidence>
<proteinExistence type="predicted"/>
<dbReference type="GO" id="GO:0000479">
    <property type="term" value="P:endonucleolytic cleavage of tricistronic rRNA transcript (SSU-rRNA, 5.8S rRNA, LSU-rRNA)"/>
    <property type="evidence" value="ECO:0007669"/>
    <property type="project" value="TreeGrafter"/>
</dbReference>
<evidence type="ECO:0000313" key="6">
    <source>
        <dbReference type="Proteomes" id="UP000031668"/>
    </source>
</evidence>